<dbReference type="GO" id="GO:0043565">
    <property type="term" value="F:sequence-specific DNA binding"/>
    <property type="evidence" value="ECO:0007669"/>
    <property type="project" value="InterPro"/>
</dbReference>
<evidence type="ECO:0000313" key="14">
    <source>
        <dbReference type="Proteomes" id="UP000504631"/>
    </source>
</evidence>
<evidence type="ECO:0000256" key="9">
    <source>
        <dbReference type="ARBA" id="ARBA00023163"/>
    </source>
</evidence>
<dbReference type="SMART" id="SM00692">
    <property type="entry name" value="DM3"/>
    <property type="match status" value="1"/>
</dbReference>
<dbReference type="GO" id="GO:0008270">
    <property type="term" value="F:zinc ion binding"/>
    <property type="evidence" value="ECO:0007669"/>
    <property type="project" value="UniProtKB-KW"/>
</dbReference>
<evidence type="ECO:0000256" key="4">
    <source>
        <dbReference type="ARBA" id="ARBA00022771"/>
    </source>
</evidence>
<name>A0A6J3LG24_9HYME</name>
<accession>A0A6J3LG24</accession>
<reference evidence="15" key="1">
    <citation type="submission" date="2025-08" db="UniProtKB">
        <authorList>
            <consortium name="RefSeq"/>
        </authorList>
    </citation>
    <scope>IDENTIFICATION</scope>
    <source>
        <tissue evidence="15">Muscle</tissue>
    </source>
</reference>
<dbReference type="RefSeq" id="XP_033362819.1">
    <property type="nucleotide sequence ID" value="XM_033506928.1"/>
</dbReference>
<keyword evidence="8 12" id="KW-0238">DNA-binding</keyword>
<keyword evidence="6" id="KW-0805">Transcription regulation</keyword>
<keyword evidence="9" id="KW-0804">Transcription</keyword>
<dbReference type="GeneID" id="117240903"/>
<keyword evidence="11" id="KW-0131">Cell cycle</keyword>
<dbReference type="Proteomes" id="UP000504631">
    <property type="component" value="Unplaced"/>
</dbReference>
<keyword evidence="3" id="KW-0479">Metal-binding</keyword>
<comment type="subcellular location">
    <subcellularLocation>
        <location evidence="1">Nucleus</location>
        <location evidence="1">Nucleoplasm</location>
    </subcellularLocation>
</comment>
<dbReference type="PROSITE" id="PS50950">
    <property type="entry name" value="ZF_THAP"/>
    <property type="match status" value="1"/>
</dbReference>
<evidence type="ECO:0000256" key="8">
    <source>
        <dbReference type="ARBA" id="ARBA00023125"/>
    </source>
</evidence>
<organism evidence="14 15">
    <name type="scientific">Bombus vosnesenskii</name>
    <dbReference type="NCBI Taxonomy" id="207650"/>
    <lineage>
        <taxon>Eukaryota</taxon>
        <taxon>Metazoa</taxon>
        <taxon>Ecdysozoa</taxon>
        <taxon>Arthropoda</taxon>
        <taxon>Hexapoda</taxon>
        <taxon>Insecta</taxon>
        <taxon>Pterygota</taxon>
        <taxon>Neoptera</taxon>
        <taxon>Endopterygota</taxon>
        <taxon>Hymenoptera</taxon>
        <taxon>Apocrita</taxon>
        <taxon>Aculeata</taxon>
        <taxon>Apoidea</taxon>
        <taxon>Anthophila</taxon>
        <taxon>Apidae</taxon>
        <taxon>Bombus</taxon>
        <taxon>Pyrobombus</taxon>
    </lineage>
</organism>
<evidence type="ECO:0000313" key="15">
    <source>
        <dbReference type="RefSeq" id="XP_033362819.1"/>
    </source>
</evidence>
<evidence type="ECO:0000256" key="5">
    <source>
        <dbReference type="ARBA" id="ARBA00022833"/>
    </source>
</evidence>
<evidence type="ECO:0000256" key="7">
    <source>
        <dbReference type="ARBA" id="ARBA00023054"/>
    </source>
</evidence>
<comment type="similarity">
    <text evidence="2">Belongs to the THAP1 family.</text>
</comment>
<protein>
    <submittedName>
        <fullName evidence="15">Uncharacterized protein LOC117240903</fullName>
    </submittedName>
</protein>
<evidence type="ECO:0000256" key="12">
    <source>
        <dbReference type="PROSITE-ProRule" id="PRU00309"/>
    </source>
</evidence>
<dbReference type="InterPro" id="IPR038441">
    <property type="entry name" value="THAP_Znf_sf"/>
</dbReference>
<dbReference type="KEGG" id="bvk:117240903"/>
<dbReference type="GO" id="GO:0005654">
    <property type="term" value="C:nucleoplasm"/>
    <property type="evidence" value="ECO:0007669"/>
    <property type="project" value="UniProtKB-SubCell"/>
</dbReference>
<evidence type="ECO:0000259" key="13">
    <source>
        <dbReference type="PROSITE" id="PS50950"/>
    </source>
</evidence>
<dbReference type="PANTHER" id="PTHR46600">
    <property type="entry name" value="THAP DOMAIN-CONTAINING"/>
    <property type="match status" value="1"/>
</dbReference>
<evidence type="ECO:0000256" key="2">
    <source>
        <dbReference type="ARBA" id="ARBA00006177"/>
    </source>
</evidence>
<dbReference type="PANTHER" id="PTHR46600:SF1">
    <property type="entry name" value="THAP DOMAIN-CONTAINING PROTEIN 1"/>
    <property type="match status" value="1"/>
</dbReference>
<dbReference type="AlphaFoldDB" id="A0A6J3LG24"/>
<feature type="domain" description="THAP-type" evidence="13">
    <location>
        <begin position="1"/>
        <end position="90"/>
    </location>
</feature>
<evidence type="ECO:0000256" key="11">
    <source>
        <dbReference type="ARBA" id="ARBA00023306"/>
    </source>
</evidence>
<dbReference type="SUPFAM" id="SSF57716">
    <property type="entry name" value="Glucocorticoid receptor-like (DNA-binding domain)"/>
    <property type="match status" value="1"/>
</dbReference>
<dbReference type="SMART" id="SM00980">
    <property type="entry name" value="THAP"/>
    <property type="match status" value="1"/>
</dbReference>
<gene>
    <name evidence="15" type="primary">LOC117240903</name>
</gene>
<dbReference type="InterPro" id="IPR006612">
    <property type="entry name" value="THAP_Znf"/>
</dbReference>
<evidence type="ECO:0000256" key="1">
    <source>
        <dbReference type="ARBA" id="ARBA00004642"/>
    </source>
</evidence>
<dbReference type="InterPro" id="IPR026516">
    <property type="entry name" value="THAP1/10"/>
</dbReference>
<evidence type="ECO:0000256" key="10">
    <source>
        <dbReference type="ARBA" id="ARBA00023242"/>
    </source>
</evidence>
<dbReference type="Gene3D" id="6.20.210.20">
    <property type="entry name" value="THAP domain"/>
    <property type="match status" value="1"/>
</dbReference>
<keyword evidence="10" id="KW-0539">Nucleus</keyword>
<keyword evidence="5" id="KW-0862">Zinc</keyword>
<dbReference type="Pfam" id="PF05485">
    <property type="entry name" value="THAP"/>
    <property type="match status" value="1"/>
</dbReference>
<evidence type="ECO:0000256" key="3">
    <source>
        <dbReference type="ARBA" id="ARBA00022723"/>
    </source>
</evidence>
<evidence type="ECO:0000256" key="6">
    <source>
        <dbReference type="ARBA" id="ARBA00023015"/>
    </source>
</evidence>
<keyword evidence="4 12" id="KW-0863">Zinc-finger</keyword>
<sequence length="523" mass="61286">MTRKCVLCKETNYRNTYSFFSAPKDPETRKKWQNAIAIENYAVTDDTYVCSKHFHKDDIITHWVSGVPPYVITIKYKKCRLRPGAVPGRNYHLEENAQAQENSGESDNNIGKFNKVSTVEKKETDFLIPRTEEKLQISNNGNHKITSLRYQFSRDINDCIHNSKQNFLKKMELSENISNVNNTSYNGSTIKESPKQSLNQVKQSKSTNFMENSIISDTNLMKDINPEDRREKQNQVSKEDSYFNVTKKVSESPFKNYISEEHETMIWKHKAVKKDIASIENPIDNNFETTENVYIENQIMYNLNYNQLNKYYSMSNEIDESQMLFEDLLEICTEVLLPRGWSCLVTSKGLTTTIVYLYMGMTEGGMPFTEKQVFIKSDMMLHCAVVNKEINPLIHNLIREGKHLQVQSLLDIEELIDEFNQRTVCQGIYNTERFQNMHRIIVAYKDGIKWRHVLCPLIVNNDSSRCTRCISLSHTLQHKLKKLVCPRNPSIFTEQQQNIYSVRRKNKRANRQDRRYEFINIFK</sequence>
<proteinExistence type="inferred from homology"/>
<keyword evidence="14" id="KW-1185">Reference proteome</keyword>
<keyword evidence="7" id="KW-0175">Coiled coil</keyword>